<evidence type="ECO:0000313" key="2">
    <source>
        <dbReference type="EMBL" id="RII43302.1"/>
    </source>
</evidence>
<dbReference type="Gene3D" id="3.20.20.190">
    <property type="entry name" value="Phosphatidylinositol (PI) phosphodiesterase"/>
    <property type="match status" value="1"/>
</dbReference>
<dbReference type="InterPro" id="IPR017946">
    <property type="entry name" value="PLC-like_Pdiesterase_TIM-brl"/>
</dbReference>
<dbReference type="Proteomes" id="UP000265419">
    <property type="component" value="Unassembled WGS sequence"/>
</dbReference>
<dbReference type="AlphaFoldDB" id="A0A399JGL6"/>
<dbReference type="RefSeq" id="WP_119423673.1">
    <property type="nucleotide sequence ID" value="NZ_QQXK01000004.1"/>
</dbReference>
<evidence type="ECO:0000313" key="3">
    <source>
        <dbReference type="Proteomes" id="UP000265419"/>
    </source>
</evidence>
<dbReference type="GO" id="GO:0006629">
    <property type="term" value="P:lipid metabolic process"/>
    <property type="evidence" value="ECO:0007669"/>
    <property type="project" value="InterPro"/>
</dbReference>
<name>A0A399JGL6_9MICC</name>
<sequence length="285" mass="31232">MPRIFAHRGSSASYAENTRAAFEQALLDGADGIETDVHLSADGVVVCHHDATLGRTSNGSGSVRELSLEQLRSFDYSSWKGAELPAAFGTVQEQFCTLAELVEIAARAGRDLELAIETKHQDGDDPRLEAAVLATLEGLGFDPATRRRGNLTVSFMSFEPNAVDRLLERVPREGVCQLIEEVDADWMREAFAIQHPDFRPRSEPERLFAGAAQRLLRGDAGLAGPGVDLVRELEEVARFWFSRATARIWTVDSLEDAQYLIGLGVQELTSNVPARLREQLAAANA</sequence>
<dbReference type="PANTHER" id="PTHR46211:SF1">
    <property type="entry name" value="GLYCEROPHOSPHODIESTER PHOSPHODIESTERASE, CYTOPLASMIC"/>
    <property type="match status" value="1"/>
</dbReference>
<dbReference type="PROSITE" id="PS51704">
    <property type="entry name" value="GP_PDE"/>
    <property type="match status" value="1"/>
</dbReference>
<gene>
    <name evidence="2" type="ORF">DWB68_03095</name>
</gene>
<dbReference type="Pfam" id="PF03009">
    <property type="entry name" value="GDPD"/>
    <property type="match status" value="1"/>
</dbReference>
<evidence type="ECO:0000259" key="1">
    <source>
        <dbReference type="PROSITE" id="PS51704"/>
    </source>
</evidence>
<dbReference type="EMBL" id="QQXK01000004">
    <property type="protein sequence ID" value="RII43302.1"/>
    <property type="molecule type" value="Genomic_DNA"/>
</dbReference>
<reference evidence="2 3" key="1">
    <citation type="submission" date="2018-07" db="EMBL/GenBank/DDBJ databases">
        <title>Arthrobacter sp. nov., isolated from raw cow's milk with high bacterial count.</title>
        <authorList>
            <person name="Hahne J."/>
            <person name="Isele D."/>
            <person name="Lipski A."/>
        </authorList>
    </citation>
    <scope>NUCLEOTIDE SEQUENCE [LARGE SCALE GENOMIC DNA]</scope>
    <source>
        <strain evidence="2 3">JZ R-35</strain>
    </source>
</reference>
<feature type="domain" description="GP-PDE" evidence="1">
    <location>
        <begin position="2"/>
        <end position="280"/>
    </location>
</feature>
<dbReference type="InterPro" id="IPR030395">
    <property type="entry name" value="GP_PDE_dom"/>
</dbReference>
<organism evidence="2 3">
    <name type="scientific">Galactobacter valiniphilus</name>
    <dbReference type="NCBI Taxonomy" id="2676122"/>
    <lineage>
        <taxon>Bacteria</taxon>
        <taxon>Bacillati</taxon>
        <taxon>Actinomycetota</taxon>
        <taxon>Actinomycetes</taxon>
        <taxon>Micrococcales</taxon>
        <taxon>Micrococcaceae</taxon>
        <taxon>Galactobacter</taxon>
    </lineage>
</organism>
<proteinExistence type="predicted"/>
<comment type="caution">
    <text evidence="2">The sequence shown here is derived from an EMBL/GenBank/DDBJ whole genome shotgun (WGS) entry which is preliminary data.</text>
</comment>
<dbReference type="GO" id="GO:0008081">
    <property type="term" value="F:phosphoric diester hydrolase activity"/>
    <property type="evidence" value="ECO:0007669"/>
    <property type="project" value="InterPro"/>
</dbReference>
<dbReference type="PANTHER" id="PTHR46211">
    <property type="entry name" value="GLYCEROPHOSPHORYL DIESTER PHOSPHODIESTERASE"/>
    <property type="match status" value="1"/>
</dbReference>
<protein>
    <submittedName>
        <fullName evidence="2">Glycerophosphodiester phosphodiesterase</fullName>
    </submittedName>
</protein>
<accession>A0A399JGL6</accession>
<keyword evidence="3" id="KW-1185">Reference proteome</keyword>
<dbReference type="SUPFAM" id="SSF51695">
    <property type="entry name" value="PLC-like phosphodiesterases"/>
    <property type="match status" value="1"/>
</dbReference>